<gene>
    <name evidence="5" type="ORF">WH95_15970</name>
</gene>
<evidence type="ECO:0000313" key="5">
    <source>
        <dbReference type="EMBL" id="KKJ75888.1"/>
    </source>
</evidence>
<dbReference type="InterPro" id="IPR003439">
    <property type="entry name" value="ABC_transporter-like_ATP-bd"/>
</dbReference>
<dbReference type="InterPro" id="IPR027417">
    <property type="entry name" value="P-loop_NTPase"/>
</dbReference>
<dbReference type="InterPro" id="IPR003593">
    <property type="entry name" value="AAA+_ATPase"/>
</dbReference>
<comment type="caution">
    <text evidence="5">The sequence shown here is derived from an EMBL/GenBank/DDBJ whole genome shotgun (WGS) entry which is preliminary data.</text>
</comment>
<dbReference type="GO" id="GO:0005524">
    <property type="term" value="F:ATP binding"/>
    <property type="evidence" value="ECO:0007669"/>
    <property type="project" value="UniProtKB-KW"/>
</dbReference>
<dbReference type="EMBL" id="LANI01000024">
    <property type="protein sequence ID" value="KKJ75888.1"/>
    <property type="molecule type" value="Genomic_DNA"/>
</dbReference>
<evidence type="ECO:0000259" key="4">
    <source>
        <dbReference type="PROSITE" id="PS50893"/>
    </source>
</evidence>
<name>A0A0M2R8L7_9PROT</name>
<dbReference type="SUPFAM" id="SSF52540">
    <property type="entry name" value="P-loop containing nucleoside triphosphate hydrolases"/>
    <property type="match status" value="1"/>
</dbReference>
<feature type="domain" description="ABC transporter" evidence="4">
    <location>
        <begin position="12"/>
        <end position="248"/>
    </location>
</feature>
<evidence type="ECO:0000256" key="3">
    <source>
        <dbReference type="ARBA" id="ARBA00022840"/>
    </source>
</evidence>
<dbReference type="STRING" id="1549748.WH95_15970"/>
<dbReference type="AlphaFoldDB" id="A0A0M2R8L7"/>
<dbReference type="PATRIC" id="fig|1549748.8.peg.1956"/>
<dbReference type="PANTHER" id="PTHR43023:SF3">
    <property type="entry name" value="PROTEIN TRIGALACTOSYLDIACYLGLYCEROL 3, CHLOROPLASTIC"/>
    <property type="match status" value="1"/>
</dbReference>
<dbReference type="PROSITE" id="PS00211">
    <property type="entry name" value="ABC_TRANSPORTER_1"/>
    <property type="match status" value="1"/>
</dbReference>
<organism evidence="5 6">
    <name type="scientific">Kiloniella litopenaei</name>
    <dbReference type="NCBI Taxonomy" id="1549748"/>
    <lineage>
        <taxon>Bacteria</taxon>
        <taxon>Pseudomonadati</taxon>
        <taxon>Pseudomonadota</taxon>
        <taxon>Alphaproteobacteria</taxon>
        <taxon>Rhodospirillales</taxon>
        <taxon>Kiloniellaceae</taxon>
        <taxon>Kiloniella</taxon>
    </lineage>
</organism>
<protein>
    <submittedName>
        <fullName evidence="5">ABC transporter</fullName>
    </submittedName>
</protein>
<keyword evidence="3" id="KW-0067">ATP-binding</keyword>
<evidence type="ECO:0000313" key="6">
    <source>
        <dbReference type="Proteomes" id="UP000034491"/>
    </source>
</evidence>
<dbReference type="SMART" id="SM00382">
    <property type="entry name" value="AAA"/>
    <property type="match status" value="1"/>
</dbReference>
<keyword evidence="6" id="KW-1185">Reference proteome</keyword>
<dbReference type="Proteomes" id="UP000034491">
    <property type="component" value="Unassembled WGS sequence"/>
</dbReference>
<dbReference type="Gene3D" id="3.40.50.300">
    <property type="entry name" value="P-loop containing nucleotide triphosphate hydrolases"/>
    <property type="match status" value="1"/>
</dbReference>
<dbReference type="GO" id="GO:0016887">
    <property type="term" value="F:ATP hydrolysis activity"/>
    <property type="evidence" value="ECO:0007669"/>
    <property type="project" value="InterPro"/>
</dbReference>
<proteinExistence type="predicted"/>
<evidence type="ECO:0000256" key="2">
    <source>
        <dbReference type="ARBA" id="ARBA00022741"/>
    </source>
</evidence>
<sequence length="260" mass="28522">MNTGTNEIKTVLEVKSLNKSFNGLKALDNVSFKTQLGETLVIIGPSGSGKTLLLKTMLGIILQDSGDIFIDGLPKEKVQETAPNFLDRFGMLFQQSALFDSMTVWENIGFKDLKKPDADKNIIKKEVIKLLDKVGLGPEVADLYPSELSGGMQKRVGLARAFSGDPEFLLLDEPTAGLDPIMSNSISQLIKQQTKEHKTTSIVISSDLESARKISNNIMMLHQGAIVWHGPASKLEETENPFIRQFIHKSAKGPIAVLTE</sequence>
<dbReference type="OrthoDB" id="9809450at2"/>
<dbReference type="PANTHER" id="PTHR43023">
    <property type="entry name" value="PROTEIN TRIGALACTOSYLDIACYLGLYCEROL 3, CHLOROPLASTIC"/>
    <property type="match status" value="1"/>
</dbReference>
<keyword evidence="1" id="KW-0813">Transport</keyword>
<accession>A0A0M2R8L7</accession>
<reference evidence="5 6" key="1">
    <citation type="submission" date="2015-03" db="EMBL/GenBank/DDBJ databases">
        <title>Genome sequence of Kiloniella sp. P1-1, isolated from the gut microflora of Pacific white shrimp, Penaeus vannamei.</title>
        <authorList>
            <person name="Shao Z."/>
            <person name="Wang L."/>
            <person name="Li X."/>
        </authorList>
    </citation>
    <scope>NUCLEOTIDE SEQUENCE [LARGE SCALE GENOMIC DNA]</scope>
    <source>
        <strain evidence="5 6">P1-1</strain>
    </source>
</reference>
<evidence type="ECO:0000256" key="1">
    <source>
        <dbReference type="ARBA" id="ARBA00022448"/>
    </source>
</evidence>
<dbReference type="Pfam" id="PF00005">
    <property type="entry name" value="ABC_tran"/>
    <property type="match status" value="1"/>
</dbReference>
<dbReference type="InterPro" id="IPR017871">
    <property type="entry name" value="ABC_transporter-like_CS"/>
</dbReference>
<dbReference type="PROSITE" id="PS50893">
    <property type="entry name" value="ABC_TRANSPORTER_2"/>
    <property type="match status" value="1"/>
</dbReference>
<keyword evidence="2" id="KW-0547">Nucleotide-binding</keyword>